<dbReference type="EMBL" id="JACAZF010000008">
    <property type="protein sequence ID" value="KAF7297497.1"/>
    <property type="molecule type" value="Genomic_DNA"/>
</dbReference>
<evidence type="ECO:0000256" key="8">
    <source>
        <dbReference type="SAM" id="MobiDB-lite"/>
    </source>
</evidence>
<evidence type="ECO:0000259" key="10">
    <source>
        <dbReference type="PROSITE" id="PS51164"/>
    </source>
</evidence>
<evidence type="ECO:0000256" key="6">
    <source>
        <dbReference type="ARBA" id="ARBA00023326"/>
    </source>
</evidence>
<evidence type="ECO:0000256" key="7">
    <source>
        <dbReference type="RuleBase" id="RU361174"/>
    </source>
</evidence>
<keyword evidence="6 7" id="KW-0624">Polysaccharide degradation</keyword>
<evidence type="ECO:0000256" key="4">
    <source>
        <dbReference type="ARBA" id="ARBA00023277"/>
    </source>
</evidence>
<dbReference type="InterPro" id="IPR000254">
    <property type="entry name" value="CBD"/>
</dbReference>
<comment type="caution">
    <text evidence="12">The sequence shown here is derived from an EMBL/GenBank/DDBJ whole genome shotgun (WGS) entry which is preliminary data.</text>
</comment>
<dbReference type="GO" id="GO:0030248">
    <property type="term" value="F:cellulose binding"/>
    <property type="evidence" value="ECO:0007669"/>
    <property type="project" value="InterPro"/>
</dbReference>
<dbReference type="SUPFAM" id="SSF57180">
    <property type="entry name" value="Cellulose-binding domain"/>
    <property type="match status" value="1"/>
</dbReference>
<feature type="region of interest" description="Disordered" evidence="8">
    <location>
        <begin position="326"/>
        <end position="364"/>
    </location>
</feature>
<dbReference type="PROSITE" id="PS51760">
    <property type="entry name" value="GH10_2"/>
    <property type="match status" value="1"/>
</dbReference>
<evidence type="ECO:0000256" key="9">
    <source>
        <dbReference type="SAM" id="SignalP"/>
    </source>
</evidence>
<dbReference type="Proteomes" id="UP000636479">
    <property type="component" value="Unassembled WGS sequence"/>
</dbReference>
<dbReference type="InterPro" id="IPR017853">
    <property type="entry name" value="GH"/>
</dbReference>
<dbReference type="InterPro" id="IPR001000">
    <property type="entry name" value="GH10_dom"/>
</dbReference>
<accession>A0A8H6VXI5</accession>
<dbReference type="GeneID" id="59348960"/>
<dbReference type="SUPFAM" id="SSF51445">
    <property type="entry name" value="(Trans)glycosidases"/>
    <property type="match status" value="1"/>
</dbReference>
<keyword evidence="13" id="KW-1185">Reference proteome</keyword>
<comment type="catalytic activity">
    <reaction evidence="7">
        <text>Endohydrolysis of (1-&gt;4)-beta-D-xylosidic linkages in xylans.</text>
        <dbReference type="EC" id="3.2.1.8"/>
    </reaction>
</comment>
<feature type="domain" description="CBM1" evidence="10">
    <location>
        <begin position="361"/>
        <end position="397"/>
    </location>
</feature>
<keyword evidence="4 7" id="KW-0119">Carbohydrate metabolism</keyword>
<evidence type="ECO:0000313" key="12">
    <source>
        <dbReference type="EMBL" id="KAF7297497.1"/>
    </source>
</evidence>
<protein>
    <recommendedName>
        <fullName evidence="7">Beta-xylanase</fullName>
        <ecNumber evidence="7">3.2.1.8</ecNumber>
    </recommendedName>
</protein>
<dbReference type="PANTHER" id="PTHR31490:SF76">
    <property type="entry name" value="ENDO-1,4-BETA-XYLANASE C"/>
    <property type="match status" value="1"/>
</dbReference>
<gene>
    <name evidence="12" type="ORF">MIND_00983500</name>
</gene>
<keyword evidence="2 9" id="KW-0732">Signal</keyword>
<evidence type="ECO:0000259" key="11">
    <source>
        <dbReference type="PROSITE" id="PS51760"/>
    </source>
</evidence>
<evidence type="ECO:0000256" key="2">
    <source>
        <dbReference type="ARBA" id="ARBA00022729"/>
    </source>
</evidence>
<dbReference type="PANTHER" id="PTHR31490">
    <property type="entry name" value="GLYCOSYL HYDROLASE"/>
    <property type="match status" value="1"/>
</dbReference>
<dbReference type="InterPro" id="IPR044846">
    <property type="entry name" value="GH10"/>
</dbReference>
<feature type="chain" id="PRO_5034137134" description="Beta-xylanase" evidence="9">
    <location>
        <begin position="18"/>
        <end position="397"/>
    </location>
</feature>
<evidence type="ECO:0000313" key="13">
    <source>
        <dbReference type="Proteomes" id="UP000636479"/>
    </source>
</evidence>
<name>A0A8H6VXI5_9AGAR</name>
<proteinExistence type="inferred from homology"/>
<feature type="domain" description="GH10" evidence="11">
    <location>
        <begin position="49"/>
        <end position="319"/>
    </location>
</feature>
<dbReference type="PROSITE" id="PS51164">
    <property type="entry name" value="CBM1_2"/>
    <property type="match status" value="1"/>
</dbReference>
<dbReference type="EC" id="3.2.1.8" evidence="7"/>
<organism evidence="12 13">
    <name type="scientific">Mycena indigotica</name>
    <dbReference type="NCBI Taxonomy" id="2126181"/>
    <lineage>
        <taxon>Eukaryota</taxon>
        <taxon>Fungi</taxon>
        <taxon>Dikarya</taxon>
        <taxon>Basidiomycota</taxon>
        <taxon>Agaricomycotina</taxon>
        <taxon>Agaricomycetes</taxon>
        <taxon>Agaricomycetidae</taxon>
        <taxon>Agaricales</taxon>
        <taxon>Marasmiineae</taxon>
        <taxon>Mycenaceae</taxon>
        <taxon>Mycena</taxon>
    </lineage>
</organism>
<dbReference type="GO" id="GO:0000272">
    <property type="term" value="P:polysaccharide catabolic process"/>
    <property type="evidence" value="ECO:0007669"/>
    <property type="project" value="UniProtKB-KW"/>
</dbReference>
<dbReference type="Gene3D" id="3.20.20.80">
    <property type="entry name" value="Glycosidases"/>
    <property type="match status" value="1"/>
</dbReference>
<dbReference type="AlphaFoldDB" id="A0A8H6VXI5"/>
<dbReference type="Pfam" id="PF00331">
    <property type="entry name" value="Glyco_hydro_10"/>
    <property type="match status" value="1"/>
</dbReference>
<reference evidence="12" key="1">
    <citation type="submission" date="2020-05" db="EMBL/GenBank/DDBJ databases">
        <title>Mycena genomes resolve the evolution of fungal bioluminescence.</title>
        <authorList>
            <person name="Tsai I.J."/>
        </authorList>
    </citation>
    <scope>NUCLEOTIDE SEQUENCE</scope>
    <source>
        <strain evidence="12">171206Taipei</strain>
    </source>
</reference>
<dbReference type="GO" id="GO:0005576">
    <property type="term" value="C:extracellular region"/>
    <property type="evidence" value="ECO:0007669"/>
    <property type="project" value="InterPro"/>
</dbReference>
<dbReference type="GO" id="GO:0031176">
    <property type="term" value="F:endo-1,4-beta-xylanase activity"/>
    <property type="evidence" value="ECO:0007669"/>
    <property type="project" value="UniProtKB-EC"/>
</dbReference>
<evidence type="ECO:0000256" key="3">
    <source>
        <dbReference type="ARBA" id="ARBA00022801"/>
    </source>
</evidence>
<keyword evidence="5 7" id="KW-0326">Glycosidase</keyword>
<dbReference type="RefSeq" id="XP_037217856.1">
    <property type="nucleotide sequence ID" value="XM_037366444.1"/>
</dbReference>
<sequence>MRLSFASVLLAITLVSGAVVEREQQDKRQAATSIDALFRAKGKVFFGVAADQGRLSVSQDAAITAADFGGWDTIEASRGSFNWAPFDYLVNWATTNNKLIRGHTFVWAEQLPSWVQSINDASTLTTVLQNHITQVMTRYKGKLYALDVVNEHINEDGSIKSTHWTQVLGNNVFTIAFQTARQVDPSVKLYINDYNLDSNNAKVAGIVKLVNQLNSGGTKLVDGIGTQMHLSSGGSSGAQAALTALAAANVDVAITELDIANAPSNDYTNVVQACLNVPKCVSITVWGVRDSDSWRASTNPLLFDNNWQPKAAYNAIASLLNQGGTVTTSQGGTTTTTSATTSKSSGTTTTTSQPATGTGGATQQHWDQCGGQGWTGGTVCVSPYTCQVLNPYYSQCL</sequence>
<dbReference type="SMART" id="SM00236">
    <property type="entry name" value="fCBD"/>
    <property type="match status" value="1"/>
</dbReference>
<dbReference type="InterPro" id="IPR035971">
    <property type="entry name" value="CBD_sf"/>
</dbReference>
<dbReference type="Pfam" id="PF00734">
    <property type="entry name" value="CBM_1"/>
    <property type="match status" value="1"/>
</dbReference>
<comment type="similarity">
    <text evidence="1 7">Belongs to the glycosyl hydrolase 10 (cellulase F) family.</text>
</comment>
<evidence type="ECO:0000256" key="5">
    <source>
        <dbReference type="ARBA" id="ARBA00023295"/>
    </source>
</evidence>
<dbReference type="OrthoDB" id="3055998at2759"/>
<dbReference type="PROSITE" id="PS00562">
    <property type="entry name" value="CBM1_1"/>
    <property type="match status" value="1"/>
</dbReference>
<evidence type="ECO:0000256" key="1">
    <source>
        <dbReference type="ARBA" id="ARBA00007495"/>
    </source>
</evidence>
<dbReference type="SMART" id="SM00633">
    <property type="entry name" value="Glyco_10"/>
    <property type="match status" value="1"/>
</dbReference>
<keyword evidence="3 7" id="KW-0378">Hydrolase</keyword>
<feature type="signal peptide" evidence="9">
    <location>
        <begin position="1"/>
        <end position="17"/>
    </location>
</feature>
<dbReference type="PRINTS" id="PR00134">
    <property type="entry name" value="GLHYDRLASE10"/>
</dbReference>